<comment type="similarity">
    <text evidence="2">Belongs to the bacterial solute-binding protein 1 family.</text>
</comment>
<protein>
    <submittedName>
        <fullName evidence="6">Extracellular solute-binding protein</fullName>
    </submittedName>
</protein>
<evidence type="ECO:0000256" key="2">
    <source>
        <dbReference type="ARBA" id="ARBA00008520"/>
    </source>
</evidence>
<accession>A0ABW4UIU2</accession>
<keyword evidence="3" id="KW-0813">Transport</keyword>
<evidence type="ECO:0000256" key="5">
    <source>
        <dbReference type="ARBA" id="ARBA00022764"/>
    </source>
</evidence>
<evidence type="ECO:0000256" key="4">
    <source>
        <dbReference type="ARBA" id="ARBA00022729"/>
    </source>
</evidence>
<sequence>MLSAKAGQLAREGGQFANSPFVTSLVKSLREPGLDLDSSFNRTRNEVIVATGGLQQPALYGTLPKLAVIAAATKQGVALPDDAAWDSLGIAADQMSLAHFTQQFPRSPWSAAAHVRLAELQRALVVSDAMRVDDESAADTIDNSPVTISCGTPGVELTFCQREVATWSRSTGNKVKVIPAPGPMDDRLSLYRKSFEKQSTDLDIVQIDVTWSGMLADYLVDLYAYSNGVEKEILPNALDAAVVNDRLVAMPWFVDSGLLFYRRDLLAKYGLNPPQTWEELAESAAKIQRGERARGVKKFQGFLFNGLAAEGLTCFALEMINAYGGEVKNDGNGGLSIDTAATEQALETMTGWIGKIAPKRVVGLSEEAARQEFQNGNVAFMRNWPYVLYLAEEKSSKLRGKVGVISLPRGGNFGNRTGVLGGWQLAVSKYSQHRKKAVSLVMFLAGIEVQKERAIQGGYAPAFGALYSDPAVLKSNAIFPDMYTAATNAIIRPSRFLGPKYDEFTSTMREEVDMALRGNKSPKAAAEAINARLKAIRVPLQR</sequence>
<dbReference type="CDD" id="cd14750">
    <property type="entry name" value="PBP2_TMBP"/>
    <property type="match status" value="1"/>
</dbReference>
<dbReference type="PANTHER" id="PTHR43649:SF34">
    <property type="entry name" value="ABC TRANSPORTER PERIPLASMIC-BINDING PROTEIN YCJN-RELATED"/>
    <property type="match status" value="1"/>
</dbReference>
<keyword evidence="4" id="KW-0732">Signal</keyword>
<dbReference type="PANTHER" id="PTHR43649">
    <property type="entry name" value="ARABINOSE-BINDING PROTEIN-RELATED"/>
    <property type="match status" value="1"/>
</dbReference>
<dbReference type="RefSeq" id="WP_379105429.1">
    <property type="nucleotide sequence ID" value="NZ_JBHUGZ010000029.1"/>
</dbReference>
<comment type="subcellular location">
    <subcellularLocation>
        <location evidence="1">Periplasm</location>
    </subcellularLocation>
</comment>
<dbReference type="Proteomes" id="UP001597405">
    <property type="component" value="Unassembled WGS sequence"/>
</dbReference>
<keyword evidence="5" id="KW-0574">Periplasm</keyword>
<evidence type="ECO:0000313" key="7">
    <source>
        <dbReference type="Proteomes" id="UP001597405"/>
    </source>
</evidence>
<organism evidence="6 7">
    <name type="scientific">Mesorhizobium newzealandense</name>
    <dbReference type="NCBI Taxonomy" id="1300302"/>
    <lineage>
        <taxon>Bacteria</taxon>
        <taxon>Pseudomonadati</taxon>
        <taxon>Pseudomonadota</taxon>
        <taxon>Alphaproteobacteria</taxon>
        <taxon>Hyphomicrobiales</taxon>
        <taxon>Phyllobacteriaceae</taxon>
        <taxon>Mesorhizobium</taxon>
    </lineage>
</organism>
<evidence type="ECO:0000256" key="1">
    <source>
        <dbReference type="ARBA" id="ARBA00004418"/>
    </source>
</evidence>
<dbReference type="Gene3D" id="3.40.190.10">
    <property type="entry name" value="Periplasmic binding protein-like II"/>
    <property type="match status" value="2"/>
</dbReference>
<reference evidence="7" key="1">
    <citation type="journal article" date="2019" name="Int. J. Syst. Evol. Microbiol.">
        <title>The Global Catalogue of Microorganisms (GCM) 10K type strain sequencing project: providing services to taxonomists for standard genome sequencing and annotation.</title>
        <authorList>
            <consortium name="The Broad Institute Genomics Platform"/>
            <consortium name="The Broad Institute Genome Sequencing Center for Infectious Disease"/>
            <person name="Wu L."/>
            <person name="Ma J."/>
        </authorList>
    </citation>
    <scope>NUCLEOTIDE SEQUENCE [LARGE SCALE GENOMIC DNA]</scope>
    <source>
        <strain evidence="7">CGMCC 1.16225</strain>
    </source>
</reference>
<dbReference type="EMBL" id="JBHUGZ010000029">
    <property type="protein sequence ID" value="MFD1987423.1"/>
    <property type="molecule type" value="Genomic_DNA"/>
</dbReference>
<dbReference type="SUPFAM" id="SSF52129">
    <property type="entry name" value="Caspase-like"/>
    <property type="match status" value="1"/>
</dbReference>
<dbReference type="InterPro" id="IPR050490">
    <property type="entry name" value="Bact_solute-bd_prot1"/>
</dbReference>
<proteinExistence type="inferred from homology"/>
<evidence type="ECO:0000256" key="3">
    <source>
        <dbReference type="ARBA" id="ARBA00022448"/>
    </source>
</evidence>
<name>A0ABW4UIU2_9HYPH</name>
<dbReference type="InterPro" id="IPR029030">
    <property type="entry name" value="Caspase-like_dom_sf"/>
</dbReference>
<dbReference type="SUPFAM" id="SSF53850">
    <property type="entry name" value="Periplasmic binding protein-like II"/>
    <property type="match status" value="1"/>
</dbReference>
<dbReference type="Pfam" id="PF01547">
    <property type="entry name" value="SBP_bac_1"/>
    <property type="match status" value="1"/>
</dbReference>
<keyword evidence="7" id="KW-1185">Reference proteome</keyword>
<dbReference type="InterPro" id="IPR006059">
    <property type="entry name" value="SBP"/>
</dbReference>
<gene>
    <name evidence="6" type="ORF">ACFSOZ_33930</name>
</gene>
<evidence type="ECO:0000313" key="6">
    <source>
        <dbReference type="EMBL" id="MFD1987423.1"/>
    </source>
</evidence>
<comment type="caution">
    <text evidence="6">The sequence shown here is derived from an EMBL/GenBank/DDBJ whole genome shotgun (WGS) entry which is preliminary data.</text>
</comment>